<accession>A0AAV1S9U1</accession>
<evidence type="ECO:0000256" key="1">
    <source>
        <dbReference type="SAM" id="MobiDB-lite"/>
    </source>
</evidence>
<keyword evidence="3" id="KW-1185">Reference proteome</keyword>
<gene>
    <name evidence="2" type="ORF">DCAF_LOCUS19800</name>
</gene>
<evidence type="ECO:0000313" key="2">
    <source>
        <dbReference type="EMBL" id="CAK7347118.1"/>
    </source>
</evidence>
<dbReference type="Proteomes" id="UP001314170">
    <property type="component" value="Unassembled WGS sequence"/>
</dbReference>
<organism evidence="2 3">
    <name type="scientific">Dovyalis caffra</name>
    <dbReference type="NCBI Taxonomy" id="77055"/>
    <lineage>
        <taxon>Eukaryota</taxon>
        <taxon>Viridiplantae</taxon>
        <taxon>Streptophyta</taxon>
        <taxon>Embryophyta</taxon>
        <taxon>Tracheophyta</taxon>
        <taxon>Spermatophyta</taxon>
        <taxon>Magnoliopsida</taxon>
        <taxon>eudicotyledons</taxon>
        <taxon>Gunneridae</taxon>
        <taxon>Pentapetalae</taxon>
        <taxon>rosids</taxon>
        <taxon>fabids</taxon>
        <taxon>Malpighiales</taxon>
        <taxon>Salicaceae</taxon>
        <taxon>Flacourtieae</taxon>
        <taxon>Dovyalis</taxon>
    </lineage>
</organism>
<dbReference type="AlphaFoldDB" id="A0AAV1S9U1"/>
<evidence type="ECO:0000313" key="3">
    <source>
        <dbReference type="Proteomes" id="UP001314170"/>
    </source>
</evidence>
<comment type="caution">
    <text evidence="2">The sequence shown here is derived from an EMBL/GenBank/DDBJ whole genome shotgun (WGS) entry which is preliminary data.</text>
</comment>
<reference evidence="2 3" key="1">
    <citation type="submission" date="2024-01" db="EMBL/GenBank/DDBJ databases">
        <authorList>
            <person name="Waweru B."/>
        </authorList>
    </citation>
    <scope>NUCLEOTIDE SEQUENCE [LARGE SCALE GENOMIC DNA]</scope>
</reference>
<name>A0AAV1S9U1_9ROSI</name>
<feature type="region of interest" description="Disordered" evidence="1">
    <location>
        <begin position="143"/>
        <end position="166"/>
    </location>
</feature>
<proteinExistence type="predicted"/>
<sequence length="166" mass="18124">MCPADMRAVGKRALDWDLNDWKWDGDLFIASPLNLVLSTSMSRQFFPLGVGIGIPTTGNSSDCSSSCSNEVNLGDEKGKRELEKRRRVVVIDDDNLNDLETNGKKTKLRENSADFLGNYNDAVLKNVEILAFGGDTMAPGGASKRSCTRRGEGHVPPTVVSETARF</sequence>
<protein>
    <submittedName>
        <fullName evidence="2">Uncharacterized protein</fullName>
    </submittedName>
</protein>
<dbReference type="EMBL" id="CAWUPB010001173">
    <property type="protein sequence ID" value="CAK7347118.1"/>
    <property type="molecule type" value="Genomic_DNA"/>
</dbReference>